<accession>A0A0L8LGJ2</accession>
<dbReference type="Proteomes" id="UP000037251">
    <property type="component" value="Unassembled WGS sequence"/>
</dbReference>
<comment type="caution">
    <text evidence="1">The sequence shown here is derived from an EMBL/GenBank/DDBJ whole genome shotgun (WGS) entry which is preliminary data.</text>
</comment>
<sequence>MIAGRRLDVVGVLGDRDVREGPAGAFGVGQAFFGSGVWCRSAPAVAAVGGASALTGVREPCGTASPPASGWSVMITQPGREW</sequence>
<dbReference type="AlphaFoldDB" id="A0A0L8LGJ2"/>
<proteinExistence type="predicted"/>
<keyword evidence="2" id="KW-1185">Reference proteome</keyword>
<organism evidence="1 2">
    <name type="scientific">Streptomyces resistomycificus</name>
    <dbReference type="NCBI Taxonomy" id="67356"/>
    <lineage>
        <taxon>Bacteria</taxon>
        <taxon>Bacillati</taxon>
        <taxon>Actinomycetota</taxon>
        <taxon>Actinomycetes</taxon>
        <taxon>Kitasatosporales</taxon>
        <taxon>Streptomycetaceae</taxon>
        <taxon>Streptomyces</taxon>
        <taxon>Streptomyces aurantiacus group</taxon>
    </lineage>
</organism>
<evidence type="ECO:0000313" key="1">
    <source>
        <dbReference type="EMBL" id="KOG37176.1"/>
    </source>
</evidence>
<reference evidence="2" key="1">
    <citation type="submission" date="2015-07" db="EMBL/GenBank/DDBJ databases">
        <authorList>
            <person name="Ju K.-S."/>
            <person name="Doroghazi J.R."/>
            <person name="Metcalf W.W."/>
        </authorList>
    </citation>
    <scope>NUCLEOTIDE SEQUENCE [LARGE SCALE GENOMIC DNA]</scope>
    <source>
        <strain evidence="2">NRRL 2290</strain>
    </source>
</reference>
<protein>
    <submittedName>
        <fullName evidence="1">Uncharacterized protein</fullName>
    </submittedName>
</protein>
<dbReference type="EMBL" id="LGUS01000116">
    <property type="protein sequence ID" value="KOG37176.1"/>
    <property type="molecule type" value="Genomic_DNA"/>
</dbReference>
<gene>
    <name evidence="1" type="ORF">ADK37_12280</name>
</gene>
<dbReference type="PATRIC" id="fig|67356.5.peg.2652"/>
<name>A0A0L8LGJ2_9ACTN</name>
<evidence type="ECO:0000313" key="2">
    <source>
        <dbReference type="Proteomes" id="UP000037251"/>
    </source>
</evidence>